<dbReference type="AlphaFoldDB" id="A0A317ZKQ7"/>
<gene>
    <name evidence="10" type="ORF">DDZ13_01635</name>
</gene>
<dbReference type="InterPro" id="IPR004358">
    <property type="entry name" value="Sig_transdc_His_kin-like_C"/>
</dbReference>
<keyword evidence="4" id="KW-0808">Transferase</keyword>
<dbReference type="Pfam" id="PF02518">
    <property type="entry name" value="HATPase_c"/>
    <property type="match status" value="1"/>
</dbReference>
<sequence>MAGKNCNLVAMEKSDPTPPTDPILFPHGSPTDEEIRLRALNHTKDRLMSIVGHDIRTAIGGVLTLTGMLDKSLEAKDIKEAKRLNGLIRRSSRDAEELLSDLLAWSRSSRQDIEFKLEAMDILELVQTEADRLRAVAMKKHQRIQVKDFDSGMIRADRYMLSAVFRNLLTNALKFSHNEGVVTISIFRQPGLWEFQIADKGIGMNPDVQKRLLKIDERKKQTGTSGEGGSGFGLLLCEDFIQRHGGHLTWESKPGKGSTFSFTIPELIG</sequence>
<dbReference type="GO" id="GO:0030295">
    <property type="term" value="F:protein kinase activator activity"/>
    <property type="evidence" value="ECO:0007669"/>
    <property type="project" value="TreeGrafter"/>
</dbReference>
<dbReference type="SMART" id="SM00387">
    <property type="entry name" value="HATPase_c"/>
    <property type="match status" value="1"/>
</dbReference>
<dbReference type="CDD" id="cd00082">
    <property type="entry name" value="HisKA"/>
    <property type="match status" value="1"/>
</dbReference>
<dbReference type="PROSITE" id="PS50109">
    <property type="entry name" value="HIS_KIN"/>
    <property type="match status" value="1"/>
</dbReference>
<dbReference type="InterPro" id="IPR003594">
    <property type="entry name" value="HATPase_dom"/>
</dbReference>
<dbReference type="Gene3D" id="1.10.287.130">
    <property type="match status" value="1"/>
</dbReference>
<dbReference type="EC" id="2.7.13.3" evidence="2"/>
<evidence type="ECO:0000256" key="1">
    <source>
        <dbReference type="ARBA" id="ARBA00000085"/>
    </source>
</evidence>
<dbReference type="SUPFAM" id="SSF47384">
    <property type="entry name" value="Homodimeric domain of signal transducing histidine kinase"/>
    <property type="match status" value="1"/>
</dbReference>
<evidence type="ECO:0000256" key="4">
    <source>
        <dbReference type="ARBA" id="ARBA00022679"/>
    </source>
</evidence>
<keyword evidence="5" id="KW-0547">Nucleotide-binding</keyword>
<proteinExistence type="predicted"/>
<dbReference type="Proteomes" id="UP000247099">
    <property type="component" value="Unassembled WGS sequence"/>
</dbReference>
<evidence type="ECO:0000256" key="5">
    <source>
        <dbReference type="ARBA" id="ARBA00022741"/>
    </source>
</evidence>
<comment type="catalytic activity">
    <reaction evidence="1">
        <text>ATP + protein L-histidine = ADP + protein N-phospho-L-histidine.</text>
        <dbReference type="EC" id="2.7.13.3"/>
    </reaction>
</comment>
<name>A0A317ZKQ7_9BACT</name>
<dbReference type="GO" id="GO:0005524">
    <property type="term" value="F:ATP binding"/>
    <property type="evidence" value="ECO:0007669"/>
    <property type="project" value="UniProtKB-KW"/>
</dbReference>
<evidence type="ECO:0000256" key="7">
    <source>
        <dbReference type="ARBA" id="ARBA00022840"/>
    </source>
</evidence>
<keyword evidence="7" id="KW-0067">ATP-binding</keyword>
<dbReference type="GO" id="GO:0000156">
    <property type="term" value="F:phosphorelay response regulator activity"/>
    <property type="evidence" value="ECO:0007669"/>
    <property type="project" value="TreeGrafter"/>
</dbReference>
<reference evidence="10 11" key="1">
    <citation type="submission" date="2018-05" db="EMBL/GenBank/DDBJ databases">
        <title>Coraliomargarita sinensis sp. nov., isolated from a marine solar saltern.</title>
        <authorList>
            <person name="Zhou L.Y."/>
        </authorList>
    </citation>
    <scope>NUCLEOTIDE SEQUENCE [LARGE SCALE GENOMIC DNA]</scope>
    <source>
        <strain evidence="10 11">WN38</strain>
    </source>
</reference>
<dbReference type="PANTHER" id="PTHR42878">
    <property type="entry name" value="TWO-COMPONENT HISTIDINE KINASE"/>
    <property type="match status" value="1"/>
</dbReference>
<dbReference type="PRINTS" id="PR00344">
    <property type="entry name" value="BCTRLSENSOR"/>
</dbReference>
<dbReference type="EMBL" id="QHJQ01000001">
    <property type="protein sequence ID" value="PXA05602.1"/>
    <property type="molecule type" value="Genomic_DNA"/>
</dbReference>
<dbReference type="Gene3D" id="3.30.565.10">
    <property type="entry name" value="Histidine kinase-like ATPase, C-terminal domain"/>
    <property type="match status" value="1"/>
</dbReference>
<dbReference type="InterPro" id="IPR005467">
    <property type="entry name" value="His_kinase_dom"/>
</dbReference>
<dbReference type="InterPro" id="IPR036097">
    <property type="entry name" value="HisK_dim/P_sf"/>
</dbReference>
<evidence type="ECO:0000313" key="11">
    <source>
        <dbReference type="Proteomes" id="UP000247099"/>
    </source>
</evidence>
<comment type="caution">
    <text evidence="10">The sequence shown here is derived from an EMBL/GenBank/DDBJ whole genome shotgun (WGS) entry which is preliminary data.</text>
</comment>
<dbReference type="InterPro" id="IPR003661">
    <property type="entry name" value="HisK_dim/P_dom"/>
</dbReference>
<keyword evidence="8" id="KW-0902">Two-component regulatory system</keyword>
<evidence type="ECO:0000256" key="8">
    <source>
        <dbReference type="ARBA" id="ARBA00023012"/>
    </source>
</evidence>
<dbReference type="SUPFAM" id="SSF55874">
    <property type="entry name" value="ATPase domain of HSP90 chaperone/DNA topoisomerase II/histidine kinase"/>
    <property type="match status" value="1"/>
</dbReference>
<evidence type="ECO:0000256" key="2">
    <source>
        <dbReference type="ARBA" id="ARBA00012438"/>
    </source>
</evidence>
<evidence type="ECO:0000259" key="9">
    <source>
        <dbReference type="PROSITE" id="PS50109"/>
    </source>
</evidence>
<organism evidence="10 11">
    <name type="scientific">Coraliomargarita sinensis</name>
    <dbReference type="NCBI Taxonomy" id="2174842"/>
    <lineage>
        <taxon>Bacteria</taxon>
        <taxon>Pseudomonadati</taxon>
        <taxon>Verrucomicrobiota</taxon>
        <taxon>Opitutia</taxon>
        <taxon>Puniceicoccales</taxon>
        <taxon>Coraliomargaritaceae</taxon>
        <taxon>Coraliomargarita</taxon>
    </lineage>
</organism>
<keyword evidence="3" id="KW-0597">Phosphoprotein</keyword>
<dbReference type="InterPro" id="IPR050351">
    <property type="entry name" value="BphY/WalK/GraS-like"/>
</dbReference>
<dbReference type="GO" id="GO:0007234">
    <property type="term" value="P:osmosensory signaling via phosphorelay pathway"/>
    <property type="evidence" value="ECO:0007669"/>
    <property type="project" value="TreeGrafter"/>
</dbReference>
<dbReference type="SMART" id="SM00388">
    <property type="entry name" value="HisKA"/>
    <property type="match status" value="1"/>
</dbReference>
<feature type="domain" description="Histidine kinase" evidence="9">
    <location>
        <begin position="50"/>
        <end position="268"/>
    </location>
</feature>
<dbReference type="InterPro" id="IPR036890">
    <property type="entry name" value="HATPase_C_sf"/>
</dbReference>
<accession>A0A317ZKQ7</accession>
<evidence type="ECO:0000256" key="6">
    <source>
        <dbReference type="ARBA" id="ARBA00022777"/>
    </source>
</evidence>
<dbReference type="GO" id="GO:0000155">
    <property type="term" value="F:phosphorelay sensor kinase activity"/>
    <property type="evidence" value="ECO:0007669"/>
    <property type="project" value="InterPro"/>
</dbReference>
<protein>
    <recommendedName>
        <fullName evidence="2">histidine kinase</fullName>
        <ecNumber evidence="2">2.7.13.3</ecNumber>
    </recommendedName>
</protein>
<keyword evidence="11" id="KW-1185">Reference proteome</keyword>
<dbReference type="PANTHER" id="PTHR42878:SF7">
    <property type="entry name" value="SENSOR HISTIDINE KINASE GLRK"/>
    <property type="match status" value="1"/>
</dbReference>
<evidence type="ECO:0000313" key="10">
    <source>
        <dbReference type="EMBL" id="PXA05602.1"/>
    </source>
</evidence>
<evidence type="ECO:0000256" key="3">
    <source>
        <dbReference type="ARBA" id="ARBA00022553"/>
    </source>
</evidence>
<keyword evidence="6" id="KW-0418">Kinase</keyword>
<dbReference type="InParanoid" id="A0A317ZKQ7"/>